<dbReference type="Proteomes" id="UP000826234">
    <property type="component" value="Unassembled WGS sequence"/>
</dbReference>
<gene>
    <name evidence="1" type="ORF">JD844_024711</name>
</gene>
<evidence type="ECO:0000313" key="2">
    <source>
        <dbReference type="Proteomes" id="UP000826234"/>
    </source>
</evidence>
<protein>
    <submittedName>
        <fullName evidence="1">Uncharacterized protein</fullName>
    </submittedName>
</protein>
<accession>A0ABQ7SYJ4</accession>
<name>A0ABQ7SYJ4_PHRPL</name>
<organism evidence="1 2">
    <name type="scientific">Phrynosoma platyrhinos</name>
    <name type="common">Desert horned lizard</name>
    <dbReference type="NCBI Taxonomy" id="52577"/>
    <lineage>
        <taxon>Eukaryota</taxon>
        <taxon>Metazoa</taxon>
        <taxon>Chordata</taxon>
        <taxon>Craniata</taxon>
        <taxon>Vertebrata</taxon>
        <taxon>Euteleostomi</taxon>
        <taxon>Lepidosauria</taxon>
        <taxon>Squamata</taxon>
        <taxon>Bifurcata</taxon>
        <taxon>Unidentata</taxon>
        <taxon>Episquamata</taxon>
        <taxon>Toxicofera</taxon>
        <taxon>Iguania</taxon>
        <taxon>Phrynosomatidae</taxon>
        <taxon>Phrynosomatinae</taxon>
        <taxon>Phrynosoma</taxon>
    </lineage>
</organism>
<reference evidence="1 2" key="1">
    <citation type="journal article" date="2022" name="Gigascience">
        <title>A chromosome-level genome assembly and annotation of the desert horned lizard, Phrynosoma platyrhinos, provides insight into chromosomal rearrangements among reptiles.</title>
        <authorList>
            <person name="Koochekian N."/>
            <person name="Ascanio A."/>
            <person name="Farleigh K."/>
            <person name="Card D.C."/>
            <person name="Schield D.R."/>
            <person name="Castoe T.A."/>
            <person name="Jezkova T."/>
        </authorList>
    </citation>
    <scope>NUCLEOTIDE SEQUENCE [LARGE SCALE GENOMIC DNA]</scope>
    <source>
        <strain evidence="1">NK-2021</strain>
    </source>
</reference>
<proteinExistence type="predicted"/>
<sequence length="66" mass="7632">MGEQEYVLYCQCLWTCNIIALESSTFVSSLPFHKSTETVNSMDRSCFLNNFFLPVSKWESSFYAVT</sequence>
<evidence type="ECO:0000313" key="1">
    <source>
        <dbReference type="EMBL" id="KAH0622417.1"/>
    </source>
</evidence>
<dbReference type="EMBL" id="JAIPUX010003289">
    <property type="protein sequence ID" value="KAH0622417.1"/>
    <property type="molecule type" value="Genomic_DNA"/>
</dbReference>
<keyword evidence="2" id="KW-1185">Reference proteome</keyword>
<comment type="caution">
    <text evidence="1">The sequence shown here is derived from an EMBL/GenBank/DDBJ whole genome shotgun (WGS) entry which is preliminary data.</text>
</comment>